<sequence>MATPETKGLPASCECGYIRLTTPPQYRGMAHCHCTTCQKQSGSAFGTSLYFASDEVFPLPKDVEEKLSVYTHLADSGNTMRCYFCPKCGVRMMHSALLPDGTLRPIMSFKAGTIDGELDWKALKARHIFTRSAKMPLAAEWECFEGYPPDMAQKPKGEDGGKEKEKGE</sequence>
<keyword evidence="4" id="KW-0456">Lyase</keyword>
<keyword evidence="2" id="KW-0479">Metal-binding</keyword>
<reference evidence="7" key="2">
    <citation type="submission" date="2023-05" db="EMBL/GenBank/DDBJ databases">
        <authorList>
            <consortium name="Lawrence Berkeley National Laboratory"/>
            <person name="Steindorff A."/>
            <person name="Hensen N."/>
            <person name="Bonometti L."/>
            <person name="Westerberg I."/>
            <person name="Brannstrom I.O."/>
            <person name="Guillou S."/>
            <person name="Cros-Aarteil S."/>
            <person name="Calhoun S."/>
            <person name="Haridas S."/>
            <person name="Kuo A."/>
            <person name="Mondo S."/>
            <person name="Pangilinan J."/>
            <person name="Riley R."/>
            <person name="Labutti K."/>
            <person name="Andreopoulos B."/>
            <person name="Lipzen A."/>
            <person name="Chen C."/>
            <person name="Yanf M."/>
            <person name="Daum C."/>
            <person name="Ng V."/>
            <person name="Clum A."/>
            <person name="Ohm R."/>
            <person name="Martin F."/>
            <person name="Silar P."/>
            <person name="Natvig D."/>
            <person name="Lalanne C."/>
            <person name="Gautier V."/>
            <person name="Ament-Velasquez S.L."/>
            <person name="Kruys A."/>
            <person name="Hutchinson M.I."/>
            <person name="Powell A.J."/>
            <person name="Barry K."/>
            <person name="Miller A.N."/>
            <person name="Grigoriev I.V."/>
            <person name="Debuchy R."/>
            <person name="Gladieux P."/>
            <person name="Thoren M.H."/>
            <person name="Johannesson H."/>
        </authorList>
    </citation>
    <scope>NUCLEOTIDE SEQUENCE</scope>
    <source>
        <strain evidence="7">PSN309</strain>
    </source>
</reference>
<comment type="similarity">
    <text evidence="1">Belongs to the Gfa family.</text>
</comment>
<dbReference type="AlphaFoldDB" id="A0AAN7AF02"/>
<dbReference type="PROSITE" id="PS51891">
    <property type="entry name" value="CENP_V_GFA"/>
    <property type="match status" value="1"/>
</dbReference>
<reference evidence="7" key="1">
    <citation type="journal article" date="2023" name="Mol. Phylogenet. Evol.">
        <title>Genome-scale phylogeny and comparative genomics of the fungal order Sordariales.</title>
        <authorList>
            <person name="Hensen N."/>
            <person name="Bonometti L."/>
            <person name="Westerberg I."/>
            <person name="Brannstrom I.O."/>
            <person name="Guillou S."/>
            <person name="Cros-Aarteil S."/>
            <person name="Calhoun S."/>
            <person name="Haridas S."/>
            <person name="Kuo A."/>
            <person name="Mondo S."/>
            <person name="Pangilinan J."/>
            <person name="Riley R."/>
            <person name="LaButti K."/>
            <person name="Andreopoulos B."/>
            <person name="Lipzen A."/>
            <person name="Chen C."/>
            <person name="Yan M."/>
            <person name="Daum C."/>
            <person name="Ng V."/>
            <person name="Clum A."/>
            <person name="Steindorff A."/>
            <person name="Ohm R.A."/>
            <person name="Martin F."/>
            <person name="Silar P."/>
            <person name="Natvig D.O."/>
            <person name="Lalanne C."/>
            <person name="Gautier V."/>
            <person name="Ament-Velasquez S.L."/>
            <person name="Kruys A."/>
            <person name="Hutchinson M.I."/>
            <person name="Powell A.J."/>
            <person name="Barry K."/>
            <person name="Miller A.N."/>
            <person name="Grigoriev I.V."/>
            <person name="Debuchy R."/>
            <person name="Gladieux P."/>
            <person name="Hiltunen Thoren M."/>
            <person name="Johannesson H."/>
        </authorList>
    </citation>
    <scope>NUCLEOTIDE SEQUENCE</scope>
    <source>
        <strain evidence="7">PSN309</strain>
    </source>
</reference>
<evidence type="ECO:0000256" key="2">
    <source>
        <dbReference type="ARBA" id="ARBA00022723"/>
    </source>
</evidence>
<dbReference type="Proteomes" id="UP001302126">
    <property type="component" value="Unassembled WGS sequence"/>
</dbReference>
<evidence type="ECO:0000259" key="6">
    <source>
        <dbReference type="PROSITE" id="PS51891"/>
    </source>
</evidence>
<evidence type="ECO:0000256" key="1">
    <source>
        <dbReference type="ARBA" id="ARBA00005495"/>
    </source>
</evidence>
<dbReference type="GO" id="GO:0016846">
    <property type="term" value="F:carbon-sulfur lyase activity"/>
    <property type="evidence" value="ECO:0007669"/>
    <property type="project" value="InterPro"/>
</dbReference>
<accession>A0AAN7AF02</accession>
<name>A0AAN7AF02_9PEZI</name>
<feature type="domain" description="CENP-V/GFA" evidence="6">
    <location>
        <begin position="6"/>
        <end position="121"/>
    </location>
</feature>
<dbReference type="Gene3D" id="3.90.1590.10">
    <property type="entry name" value="glutathione-dependent formaldehyde- activating enzyme (gfa)"/>
    <property type="match status" value="1"/>
</dbReference>
<dbReference type="PANTHER" id="PTHR33337:SF3">
    <property type="entry name" value="CENP-V_GFA DOMAIN-CONTAINING PROTEIN"/>
    <property type="match status" value="1"/>
</dbReference>
<proteinExistence type="inferred from homology"/>
<keyword evidence="8" id="KW-1185">Reference proteome</keyword>
<dbReference type="EMBL" id="MU864545">
    <property type="protein sequence ID" value="KAK4183475.1"/>
    <property type="molecule type" value="Genomic_DNA"/>
</dbReference>
<dbReference type="InterPro" id="IPR006913">
    <property type="entry name" value="CENP-V/GFA"/>
</dbReference>
<dbReference type="InterPro" id="IPR011057">
    <property type="entry name" value="Mss4-like_sf"/>
</dbReference>
<dbReference type="GO" id="GO:0046872">
    <property type="term" value="F:metal ion binding"/>
    <property type="evidence" value="ECO:0007669"/>
    <property type="project" value="UniProtKB-KW"/>
</dbReference>
<keyword evidence="3" id="KW-0862">Zinc</keyword>
<evidence type="ECO:0000256" key="4">
    <source>
        <dbReference type="ARBA" id="ARBA00023239"/>
    </source>
</evidence>
<evidence type="ECO:0000256" key="5">
    <source>
        <dbReference type="SAM" id="MobiDB-lite"/>
    </source>
</evidence>
<dbReference type="PANTHER" id="PTHR33337">
    <property type="entry name" value="GFA DOMAIN-CONTAINING PROTEIN"/>
    <property type="match status" value="1"/>
</dbReference>
<evidence type="ECO:0000256" key="3">
    <source>
        <dbReference type="ARBA" id="ARBA00022833"/>
    </source>
</evidence>
<feature type="compositionally biased region" description="Basic and acidic residues" evidence="5">
    <location>
        <begin position="153"/>
        <end position="168"/>
    </location>
</feature>
<gene>
    <name evidence="7" type="ORF">QBC35DRAFT_507963</name>
</gene>
<comment type="caution">
    <text evidence="7">The sequence shown here is derived from an EMBL/GenBank/DDBJ whole genome shotgun (WGS) entry which is preliminary data.</text>
</comment>
<evidence type="ECO:0000313" key="7">
    <source>
        <dbReference type="EMBL" id="KAK4183475.1"/>
    </source>
</evidence>
<organism evidence="7 8">
    <name type="scientific">Podospora australis</name>
    <dbReference type="NCBI Taxonomy" id="1536484"/>
    <lineage>
        <taxon>Eukaryota</taxon>
        <taxon>Fungi</taxon>
        <taxon>Dikarya</taxon>
        <taxon>Ascomycota</taxon>
        <taxon>Pezizomycotina</taxon>
        <taxon>Sordariomycetes</taxon>
        <taxon>Sordariomycetidae</taxon>
        <taxon>Sordariales</taxon>
        <taxon>Podosporaceae</taxon>
        <taxon>Podospora</taxon>
    </lineage>
</organism>
<dbReference type="SUPFAM" id="SSF51316">
    <property type="entry name" value="Mss4-like"/>
    <property type="match status" value="1"/>
</dbReference>
<protein>
    <submittedName>
        <fullName evidence="7">Mss4-like protein</fullName>
    </submittedName>
</protein>
<dbReference type="Pfam" id="PF04828">
    <property type="entry name" value="GFA"/>
    <property type="match status" value="1"/>
</dbReference>
<evidence type="ECO:0000313" key="8">
    <source>
        <dbReference type="Proteomes" id="UP001302126"/>
    </source>
</evidence>
<feature type="region of interest" description="Disordered" evidence="5">
    <location>
        <begin position="148"/>
        <end position="168"/>
    </location>
</feature>